<evidence type="ECO:0000256" key="2">
    <source>
        <dbReference type="ARBA" id="ARBA00004728"/>
    </source>
</evidence>
<feature type="domain" description="Phospholipid/glycerol acyltransferase" evidence="11">
    <location>
        <begin position="283"/>
        <end position="405"/>
    </location>
</feature>
<evidence type="ECO:0000256" key="9">
    <source>
        <dbReference type="SAM" id="MobiDB-lite"/>
    </source>
</evidence>
<dbReference type="PANTHER" id="PTHR10983">
    <property type="entry name" value="1-ACYLGLYCEROL-3-PHOSPHATE ACYLTRANSFERASE-RELATED"/>
    <property type="match status" value="1"/>
</dbReference>
<dbReference type="InterPro" id="IPR002123">
    <property type="entry name" value="Plipid/glycerol_acylTrfase"/>
</dbReference>
<accession>A0AAU9NJK5</accession>
<dbReference type="GO" id="GO:0006260">
    <property type="term" value="P:DNA replication"/>
    <property type="evidence" value="ECO:0007669"/>
    <property type="project" value="UniProtKB-KW"/>
</dbReference>
<keyword evidence="10" id="KW-0472">Membrane</keyword>
<keyword evidence="7" id="KW-0235">DNA replication</keyword>
<evidence type="ECO:0000259" key="11">
    <source>
        <dbReference type="SMART" id="SM00563"/>
    </source>
</evidence>
<reference evidence="12 13" key="1">
    <citation type="submission" date="2022-01" db="EMBL/GenBank/DDBJ databases">
        <authorList>
            <person name="Xiong W."/>
            <person name="Schranz E."/>
        </authorList>
    </citation>
    <scope>NUCLEOTIDE SEQUENCE [LARGE SCALE GENOMIC DNA]</scope>
</reference>
<dbReference type="EMBL" id="CAKMRJ010004445">
    <property type="protein sequence ID" value="CAH1437973.1"/>
    <property type="molecule type" value="Genomic_DNA"/>
</dbReference>
<dbReference type="CDD" id="cd07990">
    <property type="entry name" value="LPLAT_LCLAT1-like"/>
    <property type="match status" value="1"/>
</dbReference>
<dbReference type="AlphaFoldDB" id="A0AAU9NJK5"/>
<evidence type="ECO:0000256" key="5">
    <source>
        <dbReference type="ARBA" id="ARBA00013211"/>
    </source>
</evidence>
<comment type="caution">
    <text evidence="12">The sequence shown here is derived from an EMBL/GenBank/DDBJ whole genome shotgun (WGS) entry which is preliminary data.</text>
</comment>
<dbReference type="GO" id="GO:0012505">
    <property type="term" value="C:endomembrane system"/>
    <property type="evidence" value="ECO:0007669"/>
    <property type="project" value="TreeGrafter"/>
</dbReference>
<dbReference type="InterPro" id="IPR015163">
    <property type="entry name" value="Cdc6_C"/>
</dbReference>
<evidence type="ECO:0000256" key="8">
    <source>
        <dbReference type="ARBA" id="ARBA00023315"/>
    </source>
</evidence>
<dbReference type="GO" id="GO:0003841">
    <property type="term" value="F:1-acylglycerol-3-phosphate O-acyltransferase activity"/>
    <property type="evidence" value="ECO:0007669"/>
    <property type="project" value="UniProtKB-EC"/>
</dbReference>
<comment type="similarity">
    <text evidence="4">Belongs to the 1-acyl-sn-glycerol-3-phosphate acyltransferase family.</text>
</comment>
<keyword evidence="10" id="KW-1133">Transmembrane helix</keyword>
<comment type="pathway">
    <text evidence="2">Phospholipid metabolism; CDP-diacylglycerol biosynthesis; CDP-diacylglycerol from sn-glycerol 3-phosphate: step 2/3.</text>
</comment>
<dbReference type="Proteomes" id="UP001157418">
    <property type="component" value="Unassembled WGS sequence"/>
</dbReference>
<feature type="compositionally biased region" description="Polar residues" evidence="9">
    <location>
        <begin position="557"/>
        <end position="570"/>
    </location>
</feature>
<evidence type="ECO:0000256" key="4">
    <source>
        <dbReference type="ARBA" id="ARBA00008655"/>
    </source>
</evidence>
<evidence type="ECO:0000256" key="6">
    <source>
        <dbReference type="ARBA" id="ARBA00022679"/>
    </source>
</evidence>
<proteinExistence type="inferred from homology"/>
<evidence type="ECO:0000313" key="12">
    <source>
        <dbReference type="EMBL" id="CAH1437973.1"/>
    </source>
</evidence>
<dbReference type="Pfam" id="PF09079">
    <property type="entry name" value="WHD_Cdc6"/>
    <property type="match status" value="1"/>
</dbReference>
<comment type="catalytic activity">
    <reaction evidence="1">
        <text>a 1-acyl-sn-glycero-3-phosphate + an acyl-CoA = a 1,2-diacyl-sn-glycero-3-phosphate + CoA</text>
        <dbReference type="Rhea" id="RHEA:19709"/>
        <dbReference type="ChEBI" id="CHEBI:57287"/>
        <dbReference type="ChEBI" id="CHEBI:57970"/>
        <dbReference type="ChEBI" id="CHEBI:58342"/>
        <dbReference type="ChEBI" id="CHEBI:58608"/>
        <dbReference type="EC" id="2.3.1.51"/>
    </reaction>
</comment>
<feature type="region of interest" description="Disordered" evidence="9">
    <location>
        <begin position="557"/>
        <end position="577"/>
    </location>
</feature>
<protein>
    <recommendedName>
        <fullName evidence="5">1-acylglycerol-3-phosphate O-acyltransferase</fullName>
        <ecNumber evidence="5">2.3.1.51</ecNumber>
    </recommendedName>
</protein>
<evidence type="ECO:0000313" key="13">
    <source>
        <dbReference type="Proteomes" id="UP001157418"/>
    </source>
</evidence>
<dbReference type="PANTHER" id="PTHR10983:SF64">
    <property type="entry name" value="1-ACYLGLYCEROL-3-PHOSPHATE O-ACYLTRANSFERASE"/>
    <property type="match status" value="1"/>
</dbReference>
<sequence length="577" mass="66169">MKHDFYGGCMFAGKALVGMADVEAAIQEMFQAPHIQVMRNCSKLSKVFLAAMVHELYKTGMSETTFEKLAQTVSCLCTSNGITFPGWDTLLRIGCKLGESRIVLCESGASHRLQKLQLNFPSDDVSFALKDSNELPWLTKYICRECRAIIHSSFPNLSPIQTFFRSRPPYVFFHSPVQIHTNGHRSGGGFAYRLTISSIWTHHQFSPDTQLERFVVGVEIEELSAFFFVLVRPCSKNMYRKINACLAQLLWLELIWLFDWWAHIKVDLFIDSETLELMGKEHVLLICNHKSDIDWLIGWVLAQRSGCLGSTLALVKKSLKFLPVIGWSMWFTEYIFLERNWSKDENILMEGFENLRDFPMPFWLAVFVEGTRFTHAKLLAAQEYAIATKSPVPRNVLIPRTKGFVAAVNHLRSFVPAIYNCTVAVPKNEPLPTILRMFRGRSSTVHVHVKRHLIRELPHTDADIRQWCRDIFLEKDASLELHQSENTFGDMECHGIGRPKKSLYVVIIWSCLLLFGVIKFFEWCSFSWEAITFCAILLLFVMICMQILIVFSQSEQSNPPEASTLNTEDAMNQKLIP</sequence>
<dbReference type="Pfam" id="PF16076">
    <property type="entry name" value="Acyltransf_C"/>
    <property type="match status" value="1"/>
</dbReference>
<keyword evidence="8" id="KW-0012">Acyltransferase</keyword>
<dbReference type="SMART" id="SM00563">
    <property type="entry name" value="PlsC"/>
    <property type="match status" value="1"/>
</dbReference>
<comment type="pathway">
    <text evidence="3">Lipid metabolism.</text>
</comment>
<evidence type="ECO:0000256" key="3">
    <source>
        <dbReference type="ARBA" id="ARBA00005189"/>
    </source>
</evidence>
<dbReference type="EC" id="2.3.1.51" evidence="5"/>
<dbReference type="Pfam" id="PF01553">
    <property type="entry name" value="Acyltransferase"/>
    <property type="match status" value="1"/>
</dbReference>
<evidence type="ECO:0000256" key="10">
    <source>
        <dbReference type="SAM" id="Phobius"/>
    </source>
</evidence>
<keyword evidence="13" id="KW-1185">Reference proteome</keyword>
<keyword evidence="6" id="KW-0808">Transferase</keyword>
<organism evidence="12 13">
    <name type="scientific">Lactuca virosa</name>
    <dbReference type="NCBI Taxonomy" id="75947"/>
    <lineage>
        <taxon>Eukaryota</taxon>
        <taxon>Viridiplantae</taxon>
        <taxon>Streptophyta</taxon>
        <taxon>Embryophyta</taxon>
        <taxon>Tracheophyta</taxon>
        <taxon>Spermatophyta</taxon>
        <taxon>Magnoliopsida</taxon>
        <taxon>eudicotyledons</taxon>
        <taxon>Gunneridae</taxon>
        <taxon>Pentapetalae</taxon>
        <taxon>asterids</taxon>
        <taxon>campanulids</taxon>
        <taxon>Asterales</taxon>
        <taxon>Asteraceae</taxon>
        <taxon>Cichorioideae</taxon>
        <taxon>Cichorieae</taxon>
        <taxon>Lactucinae</taxon>
        <taxon>Lactuca</taxon>
    </lineage>
</organism>
<feature type="transmembrane region" description="Helical" evidence="10">
    <location>
        <begin position="528"/>
        <end position="551"/>
    </location>
</feature>
<gene>
    <name evidence="12" type="ORF">LVIROSA_LOCUS24259</name>
</gene>
<keyword evidence="10" id="KW-0812">Transmembrane</keyword>
<dbReference type="SUPFAM" id="SSF69593">
    <property type="entry name" value="Glycerol-3-phosphate (1)-acyltransferase"/>
    <property type="match status" value="1"/>
</dbReference>
<name>A0AAU9NJK5_9ASTR</name>
<feature type="transmembrane region" description="Helical" evidence="10">
    <location>
        <begin position="503"/>
        <end position="521"/>
    </location>
</feature>
<evidence type="ECO:0000256" key="7">
    <source>
        <dbReference type="ARBA" id="ARBA00022705"/>
    </source>
</evidence>
<dbReference type="InterPro" id="IPR032098">
    <property type="entry name" value="Acyltransf_C"/>
</dbReference>
<evidence type="ECO:0000256" key="1">
    <source>
        <dbReference type="ARBA" id="ARBA00001141"/>
    </source>
</evidence>